<dbReference type="OrthoDB" id="1680946at2"/>
<keyword evidence="2" id="KW-1185">Reference proteome</keyword>
<evidence type="ECO:0000313" key="2">
    <source>
        <dbReference type="Proteomes" id="UP000269301"/>
    </source>
</evidence>
<gene>
    <name evidence="1" type="ORF">D8M06_11485</name>
</gene>
<organism evidence="1 2">
    <name type="scientific">Oceanobacillus halophilus</name>
    <dbReference type="NCBI Taxonomy" id="930130"/>
    <lineage>
        <taxon>Bacteria</taxon>
        <taxon>Bacillati</taxon>
        <taxon>Bacillota</taxon>
        <taxon>Bacilli</taxon>
        <taxon>Bacillales</taxon>
        <taxon>Bacillaceae</taxon>
        <taxon>Oceanobacillus</taxon>
    </lineage>
</organism>
<evidence type="ECO:0000313" key="1">
    <source>
        <dbReference type="EMBL" id="RKQ33008.1"/>
    </source>
</evidence>
<proteinExistence type="predicted"/>
<dbReference type="InterPro" id="IPR005585">
    <property type="entry name" value="DUF327"/>
</dbReference>
<sequence>MKISNEIGRQTDSIYKRQSDTDRASFNKMLRSQQVFYNQQQLDNLMKDITLQGNKLSRSRTFRDLAKFKKLVKTFLDETLSKGLSLQKKQSFGMNGNQNLALVKQVDEKLIELTEQVMNQEKKTINILGLIGEIKGLLINLYT</sequence>
<accession>A0A495A161</accession>
<name>A0A495A161_9BACI</name>
<dbReference type="RefSeq" id="WP_121204545.1">
    <property type="nucleotide sequence ID" value="NZ_RBZP01000008.1"/>
</dbReference>
<dbReference type="AlphaFoldDB" id="A0A495A161"/>
<comment type="caution">
    <text evidence="1">The sequence shown here is derived from an EMBL/GenBank/DDBJ whole genome shotgun (WGS) entry which is preliminary data.</text>
</comment>
<dbReference type="EMBL" id="RBZP01000008">
    <property type="protein sequence ID" value="RKQ33008.1"/>
    <property type="molecule type" value="Genomic_DNA"/>
</dbReference>
<protein>
    <submittedName>
        <fullName evidence="1">DUF327 family protein</fullName>
    </submittedName>
</protein>
<dbReference type="Pfam" id="PF03885">
    <property type="entry name" value="DUF327"/>
    <property type="match status" value="1"/>
</dbReference>
<dbReference type="InterPro" id="IPR024042">
    <property type="entry name" value="TM1646-like_dom_sf"/>
</dbReference>
<reference evidence="1 2" key="1">
    <citation type="journal article" date="2016" name="Int. J. Syst. Evol. Microbiol.">
        <title>Oceanobacillus halophilus sp. nov., a novel moderately halophilic bacterium from a hypersaline lake.</title>
        <authorList>
            <person name="Amoozegar M.A."/>
            <person name="Bagheri M."/>
            <person name="Makhdoumi A."/>
            <person name="Nikou M.M."/>
            <person name="Fazeli S.A.S."/>
            <person name="Schumann P."/>
            <person name="Sproer C."/>
            <person name="Sanchez-Porro C."/>
            <person name="Ventosa A."/>
        </authorList>
    </citation>
    <scope>NUCLEOTIDE SEQUENCE [LARGE SCALE GENOMIC DNA]</scope>
    <source>
        <strain evidence="1 2">DSM 23996</strain>
    </source>
</reference>
<dbReference type="Proteomes" id="UP000269301">
    <property type="component" value="Unassembled WGS sequence"/>
</dbReference>
<dbReference type="Gene3D" id="1.20.120.490">
    <property type="entry name" value="Hypothetical protein TM1646-like domain"/>
    <property type="match status" value="1"/>
</dbReference>
<dbReference type="SUPFAM" id="SSF158397">
    <property type="entry name" value="TM1646-like"/>
    <property type="match status" value="1"/>
</dbReference>